<gene>
    <name evidence="2" type="primary">IML2_1</name>
    <name evidence="2" type="ORF">TWF694_000366</name>
</gene>
<keyword evidence="1" id="KW-0812">Transmembrane</keyword>
<keyword evidence="1" id="KW-0472">Membrane</keyword>
<keyword evidence="3" id="KW-1185">Reference proteome</keyword>
<accession>A0AAV9XNC9</accession>
<protein>
    <submittedName>
        <fullName evidence="2">Mitochondrial outer membrane protein iml2</fullName>
    </submittedName>
</protein>
<evidence type="ECO:0000256" key="1">
    <source>
        <dbReference type="SAM" id="Phobius"/>
    </source>
</evidence>
<evidence type="ECO:0000313" key="2">
    <source>
        <dbReference type="EMBL" id="KAK6543624.1"/>
    </source>
</evidence>
<dbReference type="Proteomes" id="UP001365542">
    <property type="component" value="Unassembled WGS sequence"/>
</dbReference>
<reference evidence="2 3" key="1">
    <citation type="submission" date="2019-10" db="EMBL/GenBank/DDBJ databases">
        <authorList>
            <person name="Palmer J.M."/>
        </authorList>
    </citation>
    <scope>NUCLEOTIDE SEQUENCE [LARGE SCALE GENOMIC DNA]</scope>
    <source>
        <strain evidence="2 3">TWF694</strain>
    </source>
</reference>
<feature type="transmembrane region" description="Helical" evidence="1">
    <location>
        <begin position="99"/>
        <end position="120"/>
    </location>
</feature>
<name>A0AAV9XNC9_9PEZI</name>
<organism evidence="2 3">
    <name type="scientific">Orbilia ellipsospora</name>
    <dbReference type="NCBI Taxonomy" id="2528407"/>
    <lineage>
        <taxon>Eukaryota</taxon>
        <taxon>Fungi</taxon>
        <taxon>Dikarya</taxon>
        <taxon>Ascomycota</taxon>
        <taxon>Pezizomycotina</taxon>
        <taxon>Orbiliomycetes</taxon>
        <taxon>Orbiliales</taxon>
        <taxon>Orbiliaceae</taxon>
        <taxon>Orbilia</taxon>
    </lineage>
</organism>
<keyword evidence="1" id="KW-1133">Transmembrane helix</keyword>
<evidence type="ECO:0000313" key="3">
    <source>
        <dbReference type="Proteomes" id="UP001365542"/>
    </source>
</evidence>
<feature type="transmembrane region" description="Helical" evidence="1">
    <location>
        <begin position="45"/>
        <end position="72"/>
    </location>
</feature>
<dbReference type="EMBL" id="JAVHJO010000001">
    <property type="protein sequence ID" value="KAK6543624.1"/>
    <property type="molecule type" value="Genomic_DNA"/>
</dbReference>
<feature type="transmembrane region" description="Helical" evidence="1">
    <location>
        <begin position="163"/>
        <end position="184"/>
    </location>
</feature>
<comment type="caution">
    <text evidence="2">The sequence shown here is derived from an EMBL/GenBank/DDBJ whole genome shotgun (WGS) entry which is preliminary data.</text>
</comment>
<proteinExistence type="predicted"/>
<dbReference type="AlphaFoldDB" id="A0AAV9XNC9"/>
<feature type="transmembrane region" description="Helical" evidence="1">
    <location>
        <begin position="698"/>
        <end position="719"/>
    </location>
</feature>
<sequence length="798" mass="87758">MAENQKTGPPMVPSESEKKVPLGNQTETYLVSPERGAATSLSNRLGWSFVILLIGSSVFSVACMGWFAFLWWGTVENSVWHSIVINDWAVRAISLPSSAFRMAIAIQAGACLSMLAAIAIEKSYIPLPNIASISIMRATSPSTSDGVFKFIYPLIRSPGNRPLGLLSIAILAIFILLTSSILSFTSTILLSDVTVQPIPDSEIYTIVQLDHFWGPVQETIDYYPNGFMSSYHVDLSNSYWQGLIPSVLANFAEASEEPELVPGLIDTGPTLRAFLPLAISEDRGRLRSYRGQTVVWDARVVCQEPKITNLKLHLNGTTIIAISGEVQNSVTADIIQEPEPNSIKFFCPIPYIPLLLWSPPIICQLPNADITTYSLGPPVKNYGGGLKSQFGLPDRKKRTGGAYLVLNRTVLTIPEETEYLNENPGWIRIQRIPDSLVQSRNINVANGTILGTLCYTPLDAVDRNVTISRIRPVPESPFSNYRLYEQYDPRSISNIGRYLYDDILPKLVPGVPRKTPEERGFFSLEPVDPSWAAAETDVAYTSDGPWGNQNSTVTLPGQVHFLMNELHLKAGIYGTNDVFIYGNYSLLPDDQNFKGQQATYNTLEYAIIGKTWQANLYTAVKDHPDGNSAFALQALLTAIASTAYYDQLQRLERLGSTYLNSFRNVSSPGGPFGTRRGGTYAIQQGGLFATYVKGQVPVGYTVVVVVLAAHLIIVAIILIRFIKETTFTRIGDPWQALAQVATQDVAAVGTALQIGRQVESRRDAVDKELENLGQHVTRVGVEQQLSGSTRLNQRGGQV</sequence>